<dbReference type="Gene3D" id="3.40.50.12140">
    <property type="entry name" value="Domain of unknown function DUF4159"/>
    <property type="match status" value="1"/>
</dbReference>
<gene>
    <name evidence="2" type="ORF">METZ01_LOCUS47580</name>
</gene>
<dbReference type="EMBL" id="UINC01002261">
    <property type="protein sequence ID" value="SUZ94726.1"/>
    <property type="molecule type" value="Genomic_DNA"/>
</dbReference>
<evidence type="ECO:0000313" key="2">
    <source>
        <dbReference type="EMBL" id="SUZ94726.1"/>
    </source>
</evidence>
<protein>
    <recommendedName>
        <fullName evidence="1">DUF4159 domain-containing protein</fullName>
    </recommendedName>
</protein>
<feature type="domain" description="DUF4159" evidence="1">
    <location>
        <begin position="62"/>
        <end position="278"/>
    </location>
</feature>
<evidence type="ECO:0000259" key="1">
    <source>
        <dbReference type="Pfam" id="PF13709"/>
    </source>
</evidence>
<dbReference type="AlphaFoldDB" id="A0A381RS68"/>
<reference evidence="2" key="1">
    <citation type="submission" date="2018-05" db="EMBL/GenBank/DDBJ databases">
        <authorList>
            <person name="Lanie J.A."/>
            <person name="Ng W.-L."/>
            <person name="Kazmierczak K.M."/>
            <person name="Andrzejewski T.M."/>
            <person name="Davidsen T.M."/>
            <person name="Wayne K.J."/>
            <person name="Tettelin H."/>
            <person name="Glass J.I."/>
            <person name="Rusch D."/>
            <person name="Podicherti R."/>
            <person name="Tsui H.-C.T."/>
            <person name="Winkler M.E."/>
        </authorList>
    </citation>
    <scope>NUCLEOTIDE SEQUENCE</scope>
</reference>
<proteinExistence type="predicted"/>
<dbReference type="InterPro" id="IPR025297">
    <property type="entry name" value="DUF4159"/>
</dbReference>
<sequence>MSLPRRRLTRSITLLVAVLLLAGLSATSSAQRYFSEGRAPARFPPASMPDRDFSFCKLAYTSVRYEELGMGWRTDYPYAGINLMIRFSELTTAPVSTDQRGEPNHWVVQLTDRELFNCPFIMAADVGTIGLSGVEVEQLRTYLLKGGFLWVDDFWGTRAWQHWSAEIAKVLPPTEYPIHDLPLDHPVFRTLSFVEKVPQITAIQFWGWSGGNTSERGRDSAEAHLRAITDKNGRILVLMSHNTDVADAWEREGEDPRFFERFSPAGYGLGINVLLYAMSH</sequence>
<accession>A0A381RS68</accession>
<organism evidence="2">
    <name type="scientific">marine metagenome</name>
    <dbReference type="NCBI Taxonomy" id="408172"/>
    <lineage>
        <taxon>unclassified sequences</taxon>
        <taxon>metagenomes</taxon>
        <taxon>ecological metagenomes</taxon>
    </lineage>
</organism>
<dbReference type="Pfam" id="PF13709">
    <property type="entry name" value="DUF4159"/>
    <property type="match status" value="1"/>
</dbReference>
<name>A0A381RS68_9ZZZZ</name>